<feature type="transmembrane region" description="Helical" evidence="1">
    <location>
        <begin position="45"/>
        <end position="68"/>
    </location>
</feature>
<sequence length="163" mass="16598">MDGIWSAQVIWFLAGAVFLVAELALPGFVLLFFAVGAFAASLAALAGLGLGAQLSVFIAATLAGVALLRRLFLRVFRGRTHSPGGEEEAPGLDDVGAGQSAVATRAIAPGRPGEIKFRGSFWRAESHAPIAEGEGVVIVGRAAGDAGAYLVRPAAGDERKGGA</sequence>
<dbReference type="PANTHER" id="PTHR33507:SF3">
    <property type="entry name" value="INNER MEMBRANE PROTEIN YBBJ"/>
    <property type="match status" value="1"/>
</dbReference>
<keyword evidence="2" id="KW-0378">Hydrolase</keyword>
<dbReference type="InterPro" id="IPR052165">
    <property type="entry name" value="Membrane_assoc_protease"/>
</dbReference>
<protein>
    <submittedName>
        <fullName evidence="2">Membrane protein implicated in regulation of membrane protease activity</fullName>
    </submittedName>
</protein>
<evidence type="ECO:0000313" key="2">
    <source>
        <dbReference type="EMBL" id="SNR91975.1"/>
    </source>
</evidence>
<dbReference type="EMBL" id="FZOC01000003">
    <property type="protein sequence ID" value="SNR91975.1"/>
    <property type="molecule type" value="Genomic_DNA"/>
</dbReference>
<gene>
    <name evidence="2" type="ORF">SAMN04488503_1916</name>
</gene>
<proteinExistence type="predicted"/>
<dbReference type="GO" id="GO:0008233">
    <property type="term" value="F:peptidase activity"/>
    <property type="evidence" value="ECO:0007669"/>
    <property type="project" value="UniProtKB-KW"/>
</dbReference>
<evidence type="ECO:0000256" key="1">
    <source>
        <dbReference type="SAM" id="Phobius"/>
    </source>
</evidence>
<keyword evidence="1" id="KW-0812">Transmembrane</keyword>
<keyword evidence="1" id="KW-1133">Transmembrane helix</keyword>
<dbReference type="Gene3D" id="2.40.50.140">
    <property type="entry name" value="Nucleic acid-binding proteins"/>
    <property type="match status" value="1"/>
</dbReference>
<keyword evidence="3" id="KW-1185">Reference proteome</keyword>
<keyword evidence="2" id="KW-0645">Protease</keyword>
<dbReference type="PANTHER" id="PTHR33507">
    <property type="entry name" value="INNER MEMBRANE PROTEIN YBBJ"/>
    <property type="match status" value="1"/>
</dbReference>
<evidence type="ECO:0000313" key="3">
    <source>
        <dbReference type="Proteomes" id="UP000198324"/>
    </source>
</evidence>
<dbReference type="GO" id="GO:0006508">
    <property type="term" value="P:proteolysis"/>
    <property type="evidence" value="ECO:0007669"/>
    <property type="project" value="UniProtKB-KW"/>
</dbReference>
<dbReference type="GO" id="GO:0005886">
    <property type="term" value="C:plasma membrane"/>
    <property type="evidence" value="ECO:0007669"/>
    <property type="project" value="TreeGrafter"/>
</dbReference>
<dbReference type="Proteomes" id="UP000198324">
    <property type="component" value="Unassembled WGS sequence"/>
</dbReference>
<dbReference type="RefSeq" id="WP_089274085.1">
    <property type="nucleotide sequence ID" value="NZ_FZOC01000003.1"/>
</dbReference>
<name>A0A239A8L7_9BACT</name>
<accession>A0A239A8L7</accession>
<keyword evidence="1" id="KW-0472">Membrane</keyword>
<organism evidence="2 3">
    <name type="scientific">Humidesulfovibrio mexicanus</name>
    <dbReference type="NCBI Taxonomy" id="147047"/>
    <lineage>
        <taxon>Bacteria</taxon>
        <taxon>Pseudomonadati</taxon>
        <taxon>Thermodesulfobacteriota</taxon>
        <taxon>Desulfovibrionia</taxon>
        <taxon>Desulfovibrionales</taxon>
        <taxon>Desulfovibrionaceae</taxon>
        <taxon>Humidesulfovibrio</taxon>
    </lineage>
</organism>
<reference evidence="2 3" key="1">
    <citation type="submission" date="2017-06" db="EMBL/GenBank/DDBJ databases">
        <authorList>
            <person name="Kim H.J."/>
            <person name="Triplett B.A."/>
        </authorList>
    </citation>
    <scope>NUCLEOTIDE SEQUENCE [LARGE SCALE GENOMIC DNA]</scope>
    <source>
        <strain evidence="2 3">DSM 13116</strain>
    </source>
</reference>
<dbReference type="AlphaFoldDB" id="A0A239A8L7"/>
<dbReference type="InterPro" id="IPR012340">
    <property type="entry name" value="NA-bd_OB-fold"/>
</dbReference>
<dbReference type="OrthoDB" id="5432219at2"/>
<feature type="transmembrane region" description="Helical" evidence="1">
    <location>
        <begin position="12"/>
        <end position="39"/>
    </location>
</feature>